<protein>
    <submittedName>
        <fullName evidence="6">Penicillin-binding protein 2</fullName>
    </submittedName>
</protein>
<evidence type="ECO:0000256" key="1">
    <source>
        <dbReference type="ARBA" id="ARBA00004370"/>
    </source>
</evidence>
<evidence type="ECO:0000313" key="6">
    <source>
        <dbReference type="EMBL" id="HIU96471.1"/>
    </source>
</evidence>
<dbReference type="GO" id="GO:0008658">
    <property type="term" value="F:penicillin binding"/>
    <property type="evidence" value="ECO:0007669"/>
    <property type="project" value="InterPro"/>
</dbReference>
<dbReference type="InterPro" id="IPR012338">
    <property type="entry name" value="Beta-lactam/transpept-like"/>
</dbReference>
<feature type="domain" description="Penicillin-binding protein dimerisation" evidence="5">
    <location>
        <begin position="54"/>
        <end position="186"/>
    </location>
</feature>
<dbReference type="Gene3D" id="3.90.1310.10">
    <property type="entry name" value="Penicillin-binding protein 2a (Domain 2)"/>
    <property type="match status" value="1"/>
</dbReference>
<dbReference type="Pfam" id="PF03717">
    <property type="entry name" value="PBP_dimer"/>
    <property type="match status" value="1"/>
</dbReference>
<dbReference type="InterPro" id="IPR036138">
    <property type="entry name" value="PBP_dimer_sf"/>
</dbReference>
<comment type="similarity">
    <text evidence="2">Belongs to the transpeptidase family.</text>
</comment>
<evidence type="ECO:0000259" key="4">
    <source>
        <dbReference type="Pfam" id="PF00905"/>
    </source>
</evidence>
<comment type="caution">
    <text evidence="6">The sequence shown here is derived from an EMBL/GenBank/DDBJ whole genome shotgun (WGS) entry which is preliminary data.</text>
</comment>
<dbReference type="SUPFAM" id="SSF56519">
    <property type="entry name" value="Penicillin binding protein dimerisation domain"/>
    <property type="match status" value="1"/>
</dbReference>
<evidence type="ECO:0000256" key="3">
    <source>
        <dbReference type="ARBA" id="ARBA00023136"/>
    </source>
</evidence>
<dbReference type="GO" id="GO:0071555">
    <property type="term" value="P:cell wall organization"/>
    <property type="evidence" value="ECO:0007669"/>
    <property type="project" value="TreeGrafter"/>
</dbReference>
<dbReference type="GO" id="GO:0005886">
    <property type="term" value="C:plasma membrane"/>
    <property type="evidence" value="ECO:0007669"/>
    <property type="project" value="TreeGrafter"/>
</dbReference>
<dbReference type="Proteomes" id="UP000824130">
    <property type="component" value="Unassembled WGS sequence"/>
</dbReference>
<reference evidence="6" key="2">
    <citation type="journal article" date="2021" name="PeerJ">
        <title>Extensive microbial diversity within the chicken gut microbiome revealed by metagenomics and culture.</title>
        <authorList>
            <person name="Gilroy R."/>
            <person name="Ravi A."/>
            <person name="Getino M."/>
            <person name="Pursley I."/>
            <person name="Horton D.L."/>
            <person name="Alikhan N.F."/>
            <person name="Baker D."/>
            <person name="Gharbi K."/>
            <person name="Hall N."/>
            <person name="Watson M."/>
            <person name="Adriaenssens E.M."/>
            <person name="Foster-Nyarko E."/>
            <person name="Jarju S."/>
            <person name="Secka A."/>
            <person name="Antonio M."/>
            <person name="Oren A."/>
            <person name="Chaudhuri R.R."/>
            <person name="La Ragione R."/>
            <person name="Hildebrand F."/>
            <person name="Pallen M.J."/>
        </authorList>
    </citation>
    <scope>NUCLEOTIDE SEQUENCE</scope>
    <source>
        <strain evidence="6">ChiSjej4B22-8349</strain>
    </source>
</reference>
<dbReference type="EMBL" id="DVOB01000153">
    <property type="protein sequence ID" value="HIU96471.1"/>
    <property type="molecule type" value="Genomic_DNA"/>
</dbReference>
<evidence type="ECO:0000256" key="2">
    <source>
        <dbReference type="ARBA" id="ARBA00007171"/>
    </source>
</evidence>
<dbReference type="InterPro" id="IPR005311">
    <property type="entry name" value="PBP_dimer"/>
</dbReference>
<sequence>MGEMAVNLKKIVFMTAVVIVLLVCRLAYIQLVGGDELAEATRAQSMIALEGSNTRGIIYDRNGSPLVADDEKYIYIIKADRFTDRAEALLKELGAEEVDGNNDNYVVSSSESYDREMGKRLIEETGAYILQASARYSDSQTAAHLIGYVNRRDASGAAGLELMYDEVLSGLNKRIYAVADVKGNILPGRGLMITADDKEDSYVKDGIRTTVDKGIQQAVEDIIDEMENNCAVVVLDSRTGGVTAMASTPGFDPDHIDSHIASQGDELMNRATQGEYAPGSVFKIAVAAAALEKGIDIGQEYECSGSVKAGSLTIGCETGGDAGHGTIGFEDAFAQSCNSFFIKLGQQTGADEIVEMAEKLGLGRKAIDGYPQESSGHLMTKQERSGDAIGNLSIGQGETLVTPVQVARMTNIIASEGMDRGVHLLVEDEADDELVISKETARTIGEMMESVTETGTGAGLDLSNEGGGPEAAIKTGTAEYGSEDSVGTHGWVTGYTPCDEPEYVITVLVEGGSSGSSSAGPVFEEIVEYLRKSGSYSRPALA</sequence>
<dbReference type="GO" id="GO:0071972">
    <property type="term" value="F:peptidoglycan L,D-transpeptidase activity"/>
    <property type="evidence" value="ECO:0007669"/>
    <property type="project" value="TreeGrafter"/>
</dbReference>
<dbReference type="Pfam" id="PF00905">
    <property type="entry name" value="Transpeptidase"/>
    <property type="match status" value="1"/>
</dbReference>
<keyword evidence="3" id="KW-0472">Membrane</keyword>
<dbReference type="Gene3D" id="3.40.710.10">
    <property type="entry name" value="DD-peptidase/beta-lactamase superfamily"/>
    <property type="match status" value="1"/>
</dbReference>
<accession>A0A9D1N7R7</accession>
<comment type="subcellular location">
    <subcellularLocation>
        <location evidence="1">Membrane</location>
    </subcellularLocation>
</comment>
<dbReference type="PANTHER" id="PTHR30627">
    <property type="entry name" value="PEPTIDOGLYCAN D,D-TRANSPEPTIDASE"/>
    <property type="match status" value="1"/>
</dbReference>
<organism evidence="6 7">
    <name type="scientific">Candidatus Allocopromorpha excrementipullorum</name>
    <dbReference type="NCBI Taxonomy" id="2840743"/>
    <lineage>
        <taxon>Bacteria</taxon>
        <taxon>Bacillati</taxon>
        <taxon>Bacillota</taxon>
        <taxon>Clostridia</taxon>
        <taxon>Eubacteriales</taxon>
        <taxon>Eubacteriaceae</taxon>
        <taxon>Eubacteriaceae incertae sedis</taxon>
        <taxon>Candidatus Allocopromorpha</taxon>
    </lineage>
</organism>
<dbReference type="InterPro" id="IPR001460">
    <property type="entry name" value="PCN-bd_Tpept"/>
</dbReference>
<feature type="domain" description="Penicillin-binding protein transpeptidase" evidence="4">
    <location>
        <begin position="231"/>
        <end position="528"/>
    </location>
</feature>
<evidence type="ECO:0000313" key="7">
    <source>
        <dbReference type="Proteomes" id="UP000824130"/>
    </source>
</evidence>
<dbReference type="SUPFAM" id="SSF56601">
    <property type="entry name" value="beta-lactamase/transpeptidase-like"/>
    <property type="match status" value="1"/>
</dbReference>
<dbReference type="InterPro" id="IPR050515">
    <property type="entry name" value="Beta-lactam/transpept"/>
</dbReference>
<reference evidence="6" key="1">
    <citation type="submission" date="2020-10" db="EMBL/GenBank/DDBJ databases">
        <authorList>
            <person name="Gilroy R."/>
        </authorList>
    </citation>
    <scope>NUCLEOTIDE SEQUENCE</scope>
    <source>
        <strain evidence="6">ChiSjej4B22-8349</strain>
    </source>
</reference>
<proteinExistence type="inferred from homology"/>
<dbReference type="PANTHER" id="PTHR30627:SF24">
    <property type="entry name" value="PENICILLIN-BINDING PROTEIN 4B"/>
    <property type="match status" value="1"/>
</dbReference>
<name>A0A9D1N7R7_9FIRM</name>
<gene>
    <name evidence="6" type="ORF">IAD25_07195</name>
</gene>
<dbReference type="AlphaFoldDB" id="A0A9D1N7R7"/>
<evidence type="ECO:0000259" key="5">
    <source>
        <dbReference type="Pfam" id="PF03717"/>
    </source>
</evidence>